<dbReference type="GO" id="GO:0009252">
    <property type="term" value="P:peptidoglycan biosynthetic process"/>
    <property type="evidence" value="ECO:0007669"/>
    <property type="project" value="UniProtKB-KW"/>
</dbReference>
<keyword evidence="11" id="KW-0645">Protease</keyword>
<dbReference type="EC" id="3.4.16.4" evidence="11"/>
<keyword evidence="2" id="KW-0732">Signal</keyword>
<keyword evidence="11" id="KW-0121">Carboxypeptidase</keyword>
<dbReference type="PANTHER" id="PTHR21581">
    <property type="entry name" value="D-ALANYL-D-ALANINE CARBOXYPEPTIDASE"/>
    <property type="match status" value="1"/>
</dbReference>
<protein>
    <submittedName>
        <fullName evidence="11">Serine-type D-Ala-D-Ala carboxypeptidase</fullName>
        <ecNumber evidence="11">3.4.16.4</ecNumber>
    </submittedName>
</protein>
<dbReference type="GO" id="GO:0071555">
    <property type="term" value="P:cell wall organization"/>
    <property type="evidence" value="ECO:0007669"/>
    <property type="project" value="UniProtKB-KW"/>
</dbReference>
<keyword evidence="3 11" id="KW-0378">Hydrolase</keyword>
<dbReference type="OrthoDB" id="7252792at2"/>
<evidence type="ECO:0000256" key="1">
    <source>
        <dbReference type="ARBA" id="ARBA00007164"/>
    </source>
</evidence>
<feature type="active site" description="Proton acceptor" evidence="7">
    <location>
        <position position="75"/>
    </location>
</feature>
<dbReference type="Gene3D" id="3.40.710.10">
    <property type="entry name" value="DD-peptidase/beta-lactamase superfamily"/>
    <property type="match status" value="1"/>
</dbReference>
<feature type="domain" description="Peptidase S11 D-alanyl-D-alanine carboxypeptidase A N-terminal" evidence="10">
    <location>
        <begin position="36"/>
        <end position="263"/>
    </location>
</feature>
<evidence type="ECO:0000256" key="9">
    <source>
        <dbReference type="RuleBase" id="RU004016"/>
    </source>
</evidence>
<comment type="caution">
    <text evidence="11">The sequence shown here is derived from an EMBL/GenBank/DDBJ whole genome shotgun (WGS) entry which is preliminary data.</text>
</comment>
<dbReference type="PANTHER" id="PTHR21581:SF33">
    <property type="entry name" value="D-ALANYL-D-ALANINE CARBOXYPEPTIDASE DACB"/>
    <property type="match status" value="1"/>
</dbReference>
<dbReference type="GO" id="GO:0006508">
    <property type="term" value="P:proteolysis"/>
    <property type="evidence" value="ECO:0007669"/>
    <property type="project" value="InterPro"/>
</dbReference>
<evidence type="ECO:0000256" key="8">
    <source>
        <dbReference type="PIRSR" id="PIRSR618044-2"/>
    </source>
</evidence>
<dbReference type="Proteomes" id="UP000004221">
    <property type="component" value="Unassembled WGS sequence"/>
</dbReference>
<dbReference type="RefSeq" id="WP_008477164.1">
    <property type="nucleotide sequence ID" value="NZ_CAGS01000175.1"/>
</dbReference>
<dbReference type="PRINTS" id="PR00725">
    <property type="entry name" value="DADACBPTASE1"/>
</dbReference>
<feature type="binding site" evidence="8">
    <location>
        <position position="235"/>
    </location>
    <ligand>
        <name>substrate</name>
    </ligand>
</feature>
<feature type="active site" evidence="7">
    <location>
        <position position="126"/>
    </location>
</feature>
<evidence type="ECO:0000313" key="12">
    <source>
        <dbReference type="Proteomes" id="UP000004221"/>
    </source>
</evidence>
<accession>I4EG61</accession>
<evidence type="ECO:0000256" key="3">
    <source>
        <dbReference type="ARBA" id="ARBA00022801"/>
    </source>
</evidence>
<keyword evidence="12" id="KW-1185">Reference proteome</keyword>
<gene>
    <name evidence="11" type="ORF">NITHO_2560007</name>
</gene>
<dbReference type="Pfam" id="PF00768">
    <property type="entry name" value="Peptidase_S11"/>
    <property type="match status" value="1"/>
</dbReference>
<dbReference type="GO" id="GO:0009002">
    <property type="term" value="F:serine-type D-Ala-D-Ala carboxypeptidase activity"/>
    <property type="evidence" value="ECO:0007669"/>
    <property type="project" value="UniProtKB-EC"/>
</dbReference>
<evidence type="ECO:0000313" key="11">
    <source>
        <dbReference type="EMBL" id="CCF83673.1"/>
    </source>
</evidence>
<dbReference type="SUPFAM" id="SSF56601">
    <property type="entry name" value="beta-lactamase/transpeptidase-like"/>
    <property type="match status" value="1"/>
</dbReference>
<evidence type="ECO:0000256" key="4">
    <source>
        <dbReference type="ARBA" id="ARBA00022960"/>
    </source>
</evidence>
<keyword evidence="4" id="KW-0133">Cell shape</keyword>
<dbReference type="GO" id="GO:0008360">
    <property type="term" value="P:regulation of cell shape"/>
    <property type="evidence" value="ECO:0007669"/>
    <property type="project" value="UniProtKB-KW"/>
</dbReference>
<dbReference type="InterPro" id="IPR001967">
    <property type="entry name" value="Peptidase_S11_N"/>
</dbReference>
<name>I4EG61_9BACT</name>
<keyword evidence="6" id="KW-0961">Cell wall biogenesis/degradation</keyword>
<evidence type="ECO:0000256" key="5">
    <source>
        <dbReference type="ARBA" id="ARBA00022984"/>
    </source>
</evidence>
<reference evidence="11 12" key="1">
    <citation type="journal article" date="2012" name="ISME J.">
        <title>Nitrification expanded: discovery, physiology and genomics of a nitrite-oxidizing bacterium from the phylum Chloroflexi.</title>
        <authorList>
            <person name="Sorokin D.Y."/>
            <person name="Lucker S."/>
            <person name="Vejmelkova D."/>
            <person name="Kostrikina N.A."/>
            <person name="Kleerebezem R."/>
            <person name="Rijpstra W.I."/>
            <person name="Damste J.S."/>
            <person name="Le Paslier D."/>
            <person name="Muyzer G."/>
            <person name="Wagner M."/>
            <person name="van Loosdrecht M.C."/>
            <person name="Daims H."/>
        </authorList>
    </citation>
    <scope>NUCLEOTIDE SEQUENCE [LARGE SCALE GENOMIC DNA]</scope>
    <source>
        <strain evidence="12">none</strain>
    </source>
</reference>
<dbReference type="EMBL" id="CAGS01000175">
    <property type="protein sequence ID" value="CCF83673.1"/>
    <property type="molecule type" value="Genomic_DNA"/>
</dbReference>
<dbReference type="InterPro" id="IPR012338">
    <property type="entry name" value="Beta-lactam/transpept-like"/>
</dbReference>
<evidence type="ECO:0000256" key="7">
    <source>
        <dbReference type="PIRSR" id="PIRSR618044-1"/>
    </source>
</evidence>
<evidence type="ECO:0000259" key="10">
    <source>
        <dbReference type="Pfam" id="PF00768"/>
    </source>
</evidence>
<feature type="active site" description="Acyl-ester intermediate" evidence="7">
    <location>
        <position position="72"/>
    </location>
</feature>
<keyword evidence="5" id="KW-0573">Peptidoglycan synthesis</keyword>
<evidence type="ECO:0000256" key="2">
    <source>
        <dbReference type="ARBA" id="ARBA00022729"/>
    </source>
</evidence>
<evidence type="ECO:0000256" key="6">
    <source>
        <dbReference type="ARBA" id="ARBA00023316"/>
    </source>
</evidence>
<proteinExistence type="inferred from homology"/>
<organism evidence="11 12">
    <name type="scientific">Nitrolancea hollandica Lb</name>
    <dbReference type="NCBI Taxonomy" id="1129897"/>
    <lineage>
        <taxon>Bacteria</taxon>
        <taxon>Pseudomonadati</taxon>
        <taxon>Thermomicrobiota</taxon>
        <taxon>Thermomicrobia</taxon>
        <taxon>Sphaerobacterales</taxon>
        <taxon>Sphaerobacterineae</taxon>
        <taxon>Sphaerobacteraceae</taxon>
        <taxon>Nitrolancea</taxon>
    </lineage>
</organism>
<sequence length="551" mass="58036">MLWLSRGVAGSLLAGARRLLLVLALIAPSLIPIPAFAAEQPEISAKYAVVVDAGSGEVLYDKDMNTPTAPASLTKVFTAIAALDAANLDREVPIDQYDLVGEASMGLQAGQNISLRTLLNGLLLVSGNDAAMAIARNVGALAGDTPQQSINRFMTRVNSLSERLGLTGTHLTNPHGLDQPGHQSTARDLAAITMYALKNQDFRTIIGTPLYNREGFELYQANLLLGAYPGLIGGKTGYTETAGYCLLEAAERDGHTIIAVLLSSTKEAWYQDATTLLDYGFETVSAPADAARPTISLSPAPVSAPAMAAASSKSVNGGLTIERLDATTAVVRSTAGVTESGSGFSWRWPLTALVAMVIALGLALNGHTLIGIASLLWQNRPKISLPARPMAAPAMVPVTTGQPEKPVPSVARRSARYNPPGYVVNDRPTTFRDVPRPQFSVISQSSAGRGMASPSAGEATARGAVKLALQGRYQEASGEFVRALRSDPGLDLSRCPGFWQMGPGGLAAAVRAYRICDRPDDARTLLTIVQLSVGSDRETERLHNRGSALAG</sequence>
<dbReference type="InterPro" id="IPR018044">
    <property type="entry name" value="Peptidase_S11"/>
</dbReference>
<dbReference type="AlphaFoldDB" id="I4EG61"/>
<comment type="similarity">
    <text evidence="1 9">Belongs to the peptidase S11 family.</text>
</comment>